<sequence length="145" mass="15466">MFHLLDFISASVPAPALAPIRSHFACGETGLASYRPRLLGLPRKIARGISLRETTLCGCPLRGHGFATPHRYFAVPVAAAPRRGPNGKTPALAPVRSHFACGETARPVIGPTGAAILPFPSRLRRAGAPTAKPRRSLVTFLTLRK</sequence>
<name>A0A6L6LWY5_9FIRM</name>
<accession>A0A6L6LWY5</accession>
<dbReference type="AlphaFoldDB" id="A0A6L6LWY5"/>
<evidence type="ECO:0000313" key="1">
    <source>
        <dbReference type="EMBL" id="MTS28759.1"/>
    </source>
</evidence>
<evidence type="ECO:0000313" key="2">
    <source>
        <dbReference type="Proteomes" id="UP000472755"/>
    </source>
</evidence>
<protein>
    <submittedName>
        <fullName evidence="1">Uncharacterized protein</fullName>
    </submittedName>
</protein>
<organism evidence="1 2">
    <name type="scientific">Ruthenibacterium lactatiformans</name>
    <dbReference type="NCBI Taxonomy" id="1550024"/>
    <lineage>
        <taxon>Bacteria</taxon>
        <taxon>Bacillati</taxon>
        <taxon>Bacillota</taxon>
        <taxon>Clostridia</taxon>
        <taxon>Eubacteriales</taxon>
        <taxon>Oscillospiraceae</taxon>
        <taxon>Ruthenibacterium</taxon>
    </lineage>
</organism>
<dbReference type="Proteomes" id="UP000472755">
    <property type="component" value="Unassembled WGS sequence"/>
</dbReference>
<comment type="caution">
    <text evidence="1">The sequence shown here is derived from an EMBL/GenBank/DDBJ whole genome shotgun (WGS) entry which is preliminary data.</text>
</comment>
<proteinExistence type="predicted"/>
<reference evidence="1 2" key="1">
    <citation type="journal article" date="2019" name="Nat. Med.">
        <title>A library of human gut bacterial isolates paired with longitudinal multiomics data enables mechanistic microbiome research.</title>
        <authorList>
            <person name="Poyet M."/>
            <person name="Groussin M."/>
            <person name="Gibbons S.M."/>
            <person name="Avila-Pacheco J."/>
            <person name="Jiang X."/>
            <person name="Kearney S.M."/>
            <person name="Perrotta A.R."/>
            <person name="Berdy B."/>
            <person name="Zhao S."/>
            <person name="Lieberman T.D."/>
            <person name="Swanson P.K."/>
            <person name="Smith M."/>
            <person name="Roesemann S."/>
            <person name="Alexander J.E."/>
            <person name="Rich S.A."/>
            <person name="Livny J."/>
            <person name="Vlamakis H."/>
            <person name="Clish C."/>
            <person name="Bullock K."/>
            <person name="Deik A."/>
            <person name="Scott J."/>
            <person name="Pierce K.A."/>
            <person name="Xavier R.J."/>
            <person name="Alm E.J."/>
        </authorList>
    </citation>
    <scope>NUCLEOTIDE SEQUENCE [LARGE SCALE GENOMIC DNA]</scope>
    <source>
        <strain evidence="1 2">BIOML-A4</strain>
    </source>
</reference>
<dbReference type="RefSeq" id="WP_172726438.1">
    <property type="nucleotide sequence ID" value="NZ_WMZN01000087.1"/>
</dbReference>
<gene>
    <name evidence="1" type="ORF">GMD59_15925</name>
</gene>
<dbReference type="EMBL" id="WMZU01000035">
    <property type="protein sequence ID" value="MTS28759.1"/>
    <property type="molecule type" value="Genomic_DNA"/>
</dbReference>